<feature type="compositionally biased region" description="Low complexity" evidence="5">
    <location>
        <begin position="454"/>
        <end position="467"/>
    </location>
</feature>
<evidence type="ECO:0000256" key="3">
    <source>
        <dbReference type="ARBA" id="ARBA00061655"/>
    </source>
</evidence>
<feature type="compositionally biased region" description="Basic and acidic residues" evidence="5">
    <location>
        <begin position="717"/>
        <end position="726"/>
    </location>
</feature>
<feature type="region of interest" description="Disordered" evidence="5">
    <location>
        <begin position="364"/>
        <end position="383"/>
    </location>
</feature>
<feature type="compositionally biased region" description="Polar residues" evidence="5">
    <location>
        <begin position="167"/>
        <end position="179"/>
    </location>
</feature>
<dbReference type="Proteomes" id="UP001187315">
    <property type="component" value="Unassembled WGS sequence"/>
</dbReference>
<dbReference type="InterPro" id="IPR022189">
    <property type="entry name" value="SMTN"/>
</dbReference>
<feature type="domain" description="Calponin-homology (CH)" evidence="6">
    <location>
        <begin position="775"/>
        <end position="878"/>
    </location>
</feature>
<comment type="similarity">
    <text evidence="3">Belongs to the smoothelin family.</text>
</comment>
<accession>A0AA88MY10</accession>
<dbReference type="InterPro" id="IPR001715">
    <property type="entry name" value="CH_dom"/>
</dbReference>
<feature type="region of interest" description="Disordered" evidence="5">
    <location>
        <begin position="451"/>
        <end position="472"/>
    </location>
</feature>
<keyword evidence="2 4" id="KW-0175">Coiled coil</keyword>
<keyword evidence="1" id="KW-0597">Phosphoprotein</keyword>
<name>A0AA88MY10_TACVA</name>
<evidence type="ECO:0000259" key="6">
    <source>
        <dbReference type="PROSITE" id="PS50021"/>
    </source>
</evidence>
<dbReference type="SMART" id="SM00033">
    <property type="entry name" value="CH"/>
    <property type="match status" value="1"/>
</dbReference>
<evidence type="ECO:0000313" key="8">
    <source>
        <dbReference type="Proteomes" id="UP001187315"/>
    </source>
</evidence>
<feature type="region of interest" description="Disordered" evidence="5">
    <location>
        <begin position="525"/>
        <end position="549"/>
    </location>
</feature>
<dbReference type="PROSITE" id="PS50021">
    <property type="entry name" value="CH"/>
    <property type="match status" value="1"/>
</dbReference>
<evidence type="ECO:0000256" key="1">
    <source>
        <dbReference type="ARBA" id="ARBA00022553"/>
    </source>
</evidence>
<dbReference type="Pfam" id="PF00307">
    <property type="entry name" value="CH"/>
    <property type="match status" value="1"/>
</dbReference>
<gene>
    <name evidence="7" type="ORF">Q7C36_010628</name>
</gene>
<feature type="compositionally biased region" description="Polar residues" evidence="5">
    <location>
        <begin position="218"/>
        <end position="241"/>
    </location>
</feature>
<comment type="caution">
    <text evidence="7">The sequence shown here is derived from an EMBL/GenBank/DDBJ whole genome shotgun (WGS) entry which is preliminary data.</text>
</comment>
<dbReference type="EMBL" id="JAVHJS010000010">
    <property type="protein sequence ID" value="KAK2845774.1"/>
    <property type="molecule type" value="Genomic_DNA"/>
</dbReference>
<feature type="region of interest" description="Disordered" evidence="5">
    <location>
        <begin position="717"/>
        <end position="738"/>
    </location>
</feature>
<dbReference type="FunFam" id="1.10.418.10:FF:000009">
    <property type="entry name" value="smoothelin isoform X2"/>
    <property type="match status" value="1"/>
</dbReference>
<evidence type="ECO:0000256" key="5">
    <source>
        <dbReference type="SAM" id="MobiDB-lite"/>
    </source>
</evidence>
<evidence type="ECO:0000313" key="7">
    <source>
        <dbReference type="EMBL" id="KAK2845774.1"/>
    </source>
</evidence>
<dbReference type="InterPro" id="IPR036872">
    <property type="entry name" value="CH_dom_sf"/>
</dbReference>
<feature type="compositionally biased region" description="Polar residues" evidence="5">
    <location>
        <begin position="727"/>
        <end position="738"/>
    </location>
</feature>
<feature type="region of interest" description="Disordered" evidence="5">
    <location>
        <begin position="127"/>
        <end position="179"/>
    </location>
</feature>
<feature type="region of interest" description="Disordered" evidence="5">
    <location>
        <begin position="289"/>
        <end position="308"/>
    </location>
</feature>
<keyword evidence="8" id="KW-1185">Reference proteome</keyword>
<evidence type="ECO:0000256" key="4">
    <source>
        <dbReference type="SAM" id="Coils"/>
    </source>
</evidence>
<sequence>MTEHRYFSLDETSLQTLLESTLDISERRLIRSAIRELRHHEIEDLEAALTNKRFRHAPEHRHDDKENQHRPDLAASLDVLSKKLQDIQDIDVLSVMLRSSKEYEERKLIRATIRRLREKEIEAGAREKVHLSGQQMEKQQKPARSLELEDTPKETVDKSERIEKLHSSQTQSKEAHKTSCNSDMVLVLDPLQEKVSCPLTARSDLDSPPSDVIPGYRTHSNCSDSVHSPGSQNCSRVCTSEQGDEKAGGSSSSTDTESDAQEKIAEPYSSTSNCIDDPDGAAFSSIQRRRAIKKPSEDGVQKGTSSMNTSLFPVRNDAAFASCYPSFSRGGSVRDRVRKFTEPAEVSIEKRNVQRSIHIGTFNSIPAHSEPEDHTQDVPSSIPSFSDSRVNLDQSEQAVGGPQCTTENVRSACCSLEEGETPRGTASSDTQEVQGDSYSNMKAFLTIEIKDGRTSSTRTSSTSSSTSMSGAMPQILTGSAAQRAELTLGLRATPFKLPSSDLSTGSSLKMETEPAFSIEPALQTASEAPVVQNGSSVSQQQKDTDSVTDTLTSEQLEAIEDEAILDKMLDVSKDFEERKMIRAAMRELRKKKRDQREKERDLRLQELRQQRDKRAQKNHPGAGEVVVKKIEKSADRSTVSEITKTNRFAQSDDGSRLTRSTIMETTFTQKFDRGTMQTKSFSYSTSSSSTSKKIGSVFDREDDTSRVGGSLAALERRQAERKKEITRAQTMPKTSTSQARKAMIEKLEKEGGGSNSAVAQVKVQRSTSFGVPNANSIKQMLLDWCRAKTRGYENVDIQNFSSSWSDGMAFCALVHNFFPEAFDYSNLSPSNRRQNFEVAFRTAEKLADCPQLLDVDDMVRLREPDWKSKLISKKRAFANCMPLLEVEDMMIMGKKPDSKCVFTYVQSLVNHLRRYEMTCRAHLDH</sequence>
<dbReference type="SUPFAM" id="SSF47576">
    <property type="entry name" value="Calponin-homology domain, CH-domain"/>
    <property type="match status" value="1"/>
</dbReference>
<proteinExistence type="inferred from homology"/>
<dbReference type="Gene3D" id="1.10.418.10">
    <property type="entry name" value="Calponin-like domain"/>
    <property type="match status" value="1"/>
</dbReference>
<feature type="compositionally biased region" description="Basic and acidic residues" evidence="5">
    <location>
        <begin position="138"/>
        <end position="166"/>
    </location>
</feature>
<protein>
    <recommendedName>
        <fullName evidence="6">Calponin-homology (CH) domain-containing protein</fullName>
    </recommendedName>
</protein>
<dbReference type="Pfam" id="PF12510">
    <property type="entry name" value="Smoothelin"/>
    <property type="match status" value="3"/>
</dbReference>
<organism evidence="7 8">
    <name type="scientific">Tachysurus vachellii</name>
    <name type="common">Darkbarbel catfish</name>
    <name type="synonym">Pelteobagrus vachellii</name>
    <dbReference type="NCBI Taxonomy" id="175792"/>
    <lineage>
        <taxon>Eukaryota</taxon>
        <taxon>Metazoa</taxon>
        <taxon>Chordata</taxon>
        <taxon>Craniata</taxon>
        <taxon>Vertebrata</taxon>
        <taxon>Euteleostomi</taxon>
        <taxon>Actinopterygii</taxon>
        <taxon>Neopterygii</taxon>
        <taxon>Teleostei</taxon>
        <taxon>Ostariophysi</taxon>
        <taxon>Siluriformes</taxon>
        <taxon>Bagridae</taxon>
        <taxon>Tachysurus</taxon>
    </lineage>
</organism>
<feature type="compositionally biased region" description="Low complexity" evidence="5">
    <location>
        <begin position="530"/>
        <end position="541"/>
    </location>
</feature>
<dbReference type="PANTHER" id="PTHR23167:SF52">
    <property type="entry name" value="SMOOTHELIN"/>
    <property type="match status" value="1"/>
</dbReference>
<evidence type="ECO:0000256" key="2">
    <source>
        <dbReference type="ARBA" id="ARBA00023054"/>
    </source>
</evidence>
<dbReference type="AlphaFoldDB" id="A0AA88MY10"/>
<feature type="region of interest" description="Disordered" evidence="5">
    <location>
        <begin position="199"/>
        <end position="281"/>
    </location>
</feature>
<dbReference type="PANTHER" id="PTHR23167">
    <property type="entry name" value="CALPONIN HOMOLOGY DOMAIN-CONTAINING PROTEIN DDB_G0272472-RELATED"/>
    <property type="match status" value="1"/>
</dbReference>
<dbReference type="InterPro" id="IPR050540">
    <property type="entry name" value="F-actin_Monoox_Mical"/>
</dbReference>
<reference evidence="7" key="1">
    <citation type="submission" date="2023-08" db="EMBL/GenBank/DDBJ databases">
        <title>Pelteobagrus vachellii genome.</title>
        <authorList>
            <person name="Liu H."/>
        </authorList>
    </citation>
    <scope>NUCLEOTIDE SEQUENCE</scope>
    <source>
        <strain evidence="7">PRFRI_2022a</strain>
        <tissue evidence="7">Muscle</tissue>
    </source>
</reference>
<feature type="coiled-coil region" evidence="4">
    <location>
        <begin position="578"/>
        <end position="605"/>
    </location>
</feature>